<proteinExistence type="predicted"/>
<dbReference type="Proteomes" id="UP000054166">
    <property type="component" value="Unassembled WGS sequence"/>
</dbReference>
<feature type="region of interest" description="Disordered" evidence="1">
    <location>
        <begin position="1"/>
        <end position="32"/>
    </location>
</feature>
<feature type="compositionally biased region" description="Polar residues" evidence="1">
    <location>
        <begin position="1"/>
        <end position="10"/>
    </location>
</feature>
<gene>
    <name evidence="2" type="ORF">PILCRDRAFT_821437</name>
</gene>
<organism evidence="2 3">
    <name type="scientific">Piloderma croceum (strain F 1598)</name>
    <dbReference type="NCBI Taxonomy" id="765440"/>
    <lineage>
        <taxon>Eukaryota</taxon>
        <taxon>Fungi</taxon>
        <taxon>Dikarya</taxon>
        <taxon>Basidiomycota</taxon>
        <taxon>Agaricomycotina</taxon>
        <taxon>Agaricomycetes</taxon>
        <taxon>Agaricomycetidae</taxon>
        <taxon>Atheliales</taxon>
        <taxon>Atheliaceae</taxon>
        <taxon>Piloderma</taxon>
    </lineage>
</organism>
<evidence type="ECO:0000313" key="2">
    <source>
        <dbReference type="EMBL" id="KIM81338.1"/>
    </source>
</evidence>
<dbReference type="AlphaFoldDB" id="A0A0C3B525"/>
<keyword evidence="3" id="KW-1185">Reference proteome</keyword>
<reference evidence="2 3" key="1">
    <citation type="submission" date="2014-04" db="EMBL/GenBank/DDBJ databases">
        <authorList>
            <consortium name="DOE Joint Genome Institute"/>
            <person name="Kuo A."/>
            <person name="Tarkka M."/>
            <person name="Buscot F."/>
            <person name="Kohler A."/>
            <person name="Nagy L.G."/>
            <person name="Floudas D."/>
            <person name="Copeland A."/>
            <person name="Barry K.W."/>
            <person name="Cichocki N."/>
            <person name="Veneault-Fourrey C."/>
            <person name="LaButti K."/>
            <person name="Lindquist E.A."/>
            <person name="Lipzen A."/>
            <person name="Lundell T."/>
            <person name="Morin E."/>
            <person name="Murat C."/>
            <person name="Sun H."/>
            <person name="Tunlid A."/>
            <person name="Henrissat B."/>
            <person name="Grigoriev I.V."/>
            <person name="Hibbett D.S."/>
            <person name="Martin F."/>
            <person name="Nordberg H.P."/>
            <person name="Cantor M.N."/>
            <person name="Hua S.X."/>
        </authorList>
    </citation>
    <scope>NUCLEOTIDE SEQUENCE [LARGE SCALE GENOMIC DNA]</scope>
    <source>
        <strain evidence="2 3">F 1598</strain>
    </source>
</reference>
<reference evidence="3" key="2">
    <citation type="submission" date="2015-01" db="EMBL/GenBank/DDBJ databases">
        <title>Evolutionary Origins and Diversification of the Mycorrhizal Mutualists.</title>
        <authorList>
            <consortium name="DOE Joint Genome Institute"/>
            <consortium name="Mycorrhizal Genomics Consortium"/>
            <person name="Kohler A."/>
            <person name="Kuo A."/>
            <person name="Nagy L.G."/>
            <person name="Floudas D."/>
            <person name="Copeland A."/>
            <person name="Barry K.W."/>
            <person name="Cichocki N."/>
            <person name="Veneault-Fourrey C."/>
            <person name="LaButti K."/>
            <person name="Lindquist E.A."/>
            <person name="Lipzen A."/>
            <person name="Lundell T."/>
            <person name="Morin E."/>
            <person name="Murat C."/>
            <person name="Riley R."/>
            <person name="Ohm R."/>
            <person name="Sun H."/>
            <person name="Tunlid A."/>
            <person name="Henrissat B."/>
            <person name="Grigoriev I.V."/>
            <person name="Hibbett D.S."/>
            <person name="Martin F."/>
        </authorList>
    </citation>
    <scope>NUCLEOTIDE SEQUENCE [LARGE SCALE GENOMIC DNA]</scope>
    <source>
        <strain evidence="3">F 1598</strain>
    </source>
</reference>
<dbReference type="EMBL" id="KN832999">
    <property type="protein sequence ID" value="KIM81338.1"/>
    <property type="molecule type" value="Genomic_DNA"/>
</dbReference>
<evidence type="ECO:0000256" key="1">
    <source>
        <dbReference type="SAM" id="MobiDB-lite"/>
    </source>
</evidence>
<dbReference type="InParanoid" id="A0A0C3B525"/>
<evidence type="ECO:0000313" key="3">
    <source>
        <dbReference type="Proteomes" id="UP000054166"/>
    </source>
</evidence>
<dbReference type="HOGENOM" id="CLU_2574703_0_0_1"/>
<accession>A0A0C3B525</accession>
<name>A0A0C3B525_PILCF</name>
<protein>
    <submittedName>
        <fullName evidence="2">Uncharacterized protein</fullName>
    </submittedName>
</protein>
<sequence>MEQKGNNVQQKPKDTTQRKRPSCKVGGNKGQGSYESVVCIAERGRCIVRTRGLVQKGPCNTNRTAVCSVERGLGGPNIGEM</sequence>